<gene>
    <name evidence="2" type="ORF">PR048_031189</name>
</gene>
<organism evidence="2 3">
    <name type="scientific">Dryococelus australis</name>
    <dbReference type="NCBI Taxonomy" id="614101"/>
    <lineage>
        <taxon>Eukaryota</taxon>
        <taxon>Metazoa</taxon>
        <taxon>Ecdysozoa</taxon>
        <taxon>Arthropoda</taxon>
        <taxon>Hexapoda</taxon>
        <taxon>Insecta</taxon>
        <taxon>Pterygota</taxon>
        <taxon>Neoptera</taxon>
        <taxon>Polyneoptera</taxon>
        <taxon>Phasmatodea</taxon>
        <taxon>Verophasmatodea</taxon>
        <taxon>Anareolatae</taxon>
        <taxon>Phasmatidae</taxon>
        <taxon>Eurycanthinae</taxon>
        <taxon>Dryococelus</taxon>
    </lineage>
</organism>
<protein>
    <submittedName>
        <fullName evidence="2">Uncharacterized protein</fullName>
    </submittedName>
</protein>
<feature type="region of interest" description="Disordered" evidence="1">
    <location>
        <begin position="129"/>
        <end position="188"/>
    </location>
</feature>
<proteinExistence type="predicted"/>
<evidence type="ECO:0000313" key="2">
    <source>
        <dbReference type="EMBL" id="KAJ8867388.1"/>
    </source>
</evidence>
<evidence type="ECO:0000313" key="3">
    <source>
        <dbReference type="Proteomes" id="UP001159363"/>
    </source>
</evidence>
<dbReference type="Proteomes" id="UP001159363">
    <property type="component" value="Chromosome 14"/>
</dbReference>
<comment type="caution">
    <text evidence="2">The sequence shown here is derived from an EMBL/GenBank/DDBJ whole genome shotgun (WGS) entry which is preliminary data.</text>
</comment>
<keyword evidence="3" id="KW-1185">Reference proteome</keyword>
<evidence type="ECO:0000256" key="1">
    <source>
        <dbReference type="SAM" id="MobiDB-lite"/>
    </source>
</evidence>
<dbReference type="EMBL" id="JARBHB010000015">
    <property type="protein sequence ID" value="KAJ8867388.1"/>
    <property type="molecule type" value="Genomic_DNA"/>
</dbReference>
<name>A0ABQ9G7N9_9NEOP</name>
<reference evidence="2 3" key="1">
    <citation type="submission" date="2023-02" db="EMBL/GenBank/DDBJ databases">
        <title>LHISI_Scaffold_Assembly.</title>
        <authorList>
            <person name="Stuart O.P."/>
            <person name="Cleave R."/>
            <person name="Magrath M.J.L."/>
            <person name="Mikheyev A.S."/>
        </authorList>
    </citation>
    <scope>NUCLEOTIDE SEQUENCE [LARGE SCALE GENOMIC DNA]</scope>
    <source>
        <strain evidence="2">Daus_M_001</strain>
        <tissue evidence="2">Leg muscle</tissue>
    </source>
</reference>
<sequence>MGSAERPMAAGVVEGVVCGGVGGHVPFARREVRGVEGVGVTCRAGETGSNPGGAAPEFSHVGIVPGGAAGRRVFSRLSRFPQPFHTGIVPYSPRFSLIGSQDLQDKSLPNLSSPFASRAAWRPDFLSGLYPGDENDTQKGLAREGVHSTRRERHTPPRLYFLSRRQIGRRNENTGETGDPRGNPPTSYIVRHDSDMRKSGMNSAVNRTRFAYMGG</sequence>
<accession>A0ABQ9G7N9</accession>